<evidence type="ECO:0000259" key="4">
    <source>
        <dbReference type="PROSITE" id="PS50835"/>
    </source>
</evidence>
<dbReference type="Gene3D" id="2.60.40.10">
    <property type="entry name" value="Immunoglobulins"/>
    <property type="match status" value="1"/>
</dbReference>
<feature type="non-terminal residue" evidence="5">
    <location>
        <position position="85"/>
    </location>
</feature>
<dbReference type="InterPro" id="IPR013106">
    <property type="entry name" value="Ig_V-set"/>
</dbReference>
<accession>A0A7L4NN77</accession>
<feature type="domain" description="Ig-like" evidence="4">
    <location>
        <begin position="1"/>
        <end position="85"/>
    </location>
</feature>
<reference evidence="5 6" key="1">
    <citation type="submission" date="2020-02" db="EMBL/GenBank/DDBJ databases">
        <title>Bird 10,000 Genomes (B10K) Project - Family phase.</title>
        <authorList>
            <person name="Zhang G."/>
        </authorList>
    </citation>
    <scope>NUCLEOTIDE SEQUENCE [LARGE SCALE GENOMIC DNA]</scope>
    <source>
        <strain evidence="5">B10K-DU-013-51</strain>
        <tissue evidence="5">Mixed tissue sample</tissue>
    </source>
</reference>
<organism evidence="5 6">
    <name type="scientific">Ceyx cyanopectus</name>
    <name type="common">Indigo-banded kingfisher</name>
    <dbReference type="NCBI Taxonomy" id="390723"/>
    <lineage>
        <taxon>Eukaryota</taxon>
        <taxon>Metazoa</taxon>
        <taxon>Chordata</taxon>
        <taxon>Craniata</taxon>
        <taxon>Vertebrata</taxon>
        <taxon>Euteleostomi</taxon>
        <taxon>Archelosauria</taxon>
        <taxon>Archosauria</taxon>
        <taxon>Dinosauria</taxon>
        <taxon>Saurischia</taxon>
        <taxon>Theropoda</taxon>
        <taxon>Coelurosauria</taxon>
        <taxon>Aves</taxon>
        <taxon>Neognathae</taxon>
        <taxon>Neoaves</taxon>
        <taxon>Telluraves</taxon>
        <taxon>Coraciimorphae</taxon>
        <taxon>Coraciiformes</taxon>
        <taxon>Alcedinidae</taxon>
        <taxon>Ceyx</taxon>
    </lineage>
</organism>
<dbReference type="Pfam" id="PF07686">
    <property type="entry name" value="V-set"/>
    <property type="match status" value="1"/>
</dbReference>
<evidence type="ECO:0000313" key="5">
    <source>
        <dbReference type="EMBL" id="NXY91577.1"/>
    </source>
</evidence>
<dbReference type="GO" id="GO:0002250">
    <property type="term" value="P:adaptive immune response"/>
    <property type="evidence" value="ECO:0007669"/>
    <property type="project" value="UniProtKB-KW"/>
</dbReference>
<dbReference type="GO" id="GO:0005576">
    <property type="term" value="C:extracellular region"/>
    <property type="evidence" value="ECO:0007669"/>
    <property type="project" value="UniProtKB-ARBA"/>
</dbReference>
<evidence type="ECO:0000256" key="3">
    <source>
        <dbReference type="ARBA" id="ARBA00043265"/>
    </source>
</evidence>
<keyword evidence="6" id="KW-1185">Reference proteome</keyword>
<feature type="non-terminal residue" evidence="5">
    <location>
        <position position="1"/>
    </location>
</feature>
<sequence>PGGSLSLLCKASGFNFGSYGMNWVLQEPGKGLKWVAGISNGGSTTSYTSSVRGRCSISRDNSQSTVTLQLSSLRDQDLATYYCTK</sequence>
<dbReference type="PROSITE" id="PS50835">
    <property type="entry name" value="IG_LIKE"/>
    <property type="match status" value="1"/>
</dbReference>
<dbReference type="SMART" id="SM00406">
    <property type="entry name" value="IGv"/>
    <property type="match status" value="1"/>
</dbReference>
<dbReference type="GO" id="GO:0019814">
    <property type="term" value="C:immunoglobulin complex"/>
    <property type="evidence" value="ECO:0007669"/>
    <property type="project" value="UniProtKB-KW"/>
</dbReference>
<dbReference type="InterPro" id="IPR050199">
    <property type="entry name" value="IgHV"/>
</dbReference>
<proteinExistence type="predicted"/>
<dbReference type="EMBL" id="VYZU01097661">
    <property type="protein sequence ID" value="NXY91577.1"/>
    <property type="molecule type" value="Genomic_DNA"/>
</dbReference>
<gene>
    <name evidence="5" type="primary">Ighv323</name>
    <name evidence="5" type="ORF">CEYCYA_R11878</name>
</gene>
<dbReference type="Proteomes" id="UP000586704">
    <property type="component" value="Unassembled WGS sequence"/>
</dbReference>
<keyword evidence="2" id="KW-1064">Adaptive immunity</keyword>
<comment type="caution">
    <text evidence="5">The sequence shown here is derived from an EMBL/GenBank/DDBJ whole genome shotgun (WGS) entry which is preliminary data.</text>
</comment>
<keyword evidence="1" id="KW-0391">Immunity</keyword>
<evidence type="ECO:0000256" key="2">
    <source>
        <dbReference type="ARBA" id="ARBA00023130"/>
    </source>
</evidence>
<dbReference type="InterPro" id="IPR007110">
    <property type="entry name" value="Ig-like_dom"/>
</dbReference>
<keyword evidence="3" id="KW-1280">Immunoglobulin</keyword>
<dbReference type="PANTHER" id="PTHR23266">
    <property type="entry name" value="IMMUNOGLOBULIN HEAVY CHAIN"/>
    <property type="match status" value="1"/>
</dbReference>
<dbReference type="InterPro" id="IPR013783">
    <property type="entry name" value="Ig-like_fold"/>
</dbReference>
<dbReference type="AlphaFoldDB" id="A0A7L4NN77"/>
<name>A0A7L4NN77_9AVES</name>
<dbReference type="InterPro" id="IPR036179">
    <property type="entry name" value="Ig-like_dom_sf"/>
</dbReference>
<protein>
    <submittedName>
        <fullName evidence="5">HV323 protein</fullName>
    </submittedName>
</protein>
<dbReference type="SUPFAM" id="SSF48726">
    <property type="entry name" value="Immunoglobulin"/>
    <property type="match status" value="1"/>
</dbReference>
<evidence type="ECO:0000256" key="1">
    <source>
        <dbReference type="ARBA" id="ARBA00022859"/>
    </source>
</evidence>
<evidence type="ECO:0000313" key="6">
    <source>
        <dbReference type="Proteomes" id="UP000586704"/>
    </source>
</evidence>
<dbReference type="OrthoDB" id="8865476at2759"/>